<reference evidence="1 2" key="3">
    <citation type="journal article" date="2010" name="BMC Genomics">
        <title>Transcriptome sequencing and comparative analysis of cucumber flowers with different sex types.</title>
        <authorList>
            <person name="Guo S."/>
            <person name="Zheng Y."/>
            <person name="Joung J.G."/>
            <person name="Liu S."/>
            <person name="Zhang Z."/>
            <person name="Crasta O.R."/>
            <person name="Sobral B.W."/>
            <person name="Xu Y."/>
            <person name="Huang S."/>
            <person name="Fei Z."/>
        </authorList>
    </citation>
    <scope>NUCLEOTIDE SEQUENCE [LARGE SCALE GENOMIC DNA]</scope>
    <source>
        <strain evidence="2">cv. 9930</strain>
    </source>
</reference>
<dbReference type="AlphaFoldDB" id="A0A0A0LAH5"/>
<gene>
    <name evidence="1" type="ORF">Csa_3G740180</name>
</gene>
<accession>A0A0A0LAH5</accession>
<protein>
    <submittedName>
        <fullName evidence="1">Uncharacterized protein</fullName>
    </submittedName>
</protein>
<dbReference type="Proteomes" id="UP000029981">
    <property type="component" value="Chromosome 3"/>
</dbReference>
<proteinExistence type="predicted"/>
<reference evidence="1 2" key="4">
    <citation type="journal article" date="2011" name="BMC Genomics">
        <title>RNA-Seq improves annotation of protein-coding genes in the cucumber genome.</title>
        <authorList>
            <person name="Li Z."/>
            <person name="Zhang Z."/>
            <person name="Yan P."/>
            <person name="Huang S."/>
            <person name="Fei Z."/>
            <person name="Lin K."/>
        </authorList>
    </citation>
    <scope>NUCLEOTIDE SEQUENCE [LARGE SCALE GENOMIC DNA]</scope>
    <source>
        <strain evidence="2">cv. 9930</strain>
    </source>
</reference>
<dbReference type="Gramene" id="KGN58975">
    <property type="protein sequence ID" value="KGN58975"/>
    <property type="gene ID" value="Csa_3G740180"/>
</dbReference>
<organism evidence="1 2">
    <name type="scientific">Cucumis sativus</name>
    <name type="common">Cucumber</name>
    <dbReference type="NCBI Taxonomy" id="3659"/>
    <lineage>
        <taxon>Eukaryota</taxon>
        <taxon>Viridiplantae</taxon>
        <taxon>Streptophyta</taxon>
        <taxon>Embryophyta</taxon>
        <taxon>Tracheophyta</taxon>
        <taxon>Spermatophyta</taxon>
        <taxon>Magnoliopsida</taxon>
        <taxon>eudicotyledons</taxon>
        <taxon>Gunneridae</taxon>
        <taxon>Pentapetalae</taxon>
        <taxon>rosids</taxon>
        <taxon>fabids</taxon>
        <taxon>Cucurbitales</taxon>
        <taxon>Cucurbitaceae</taxon>
        <taxon>Benincaseae</taxon>
        <taxon>Cucumis</taxon>
    </lineage>
</organism>
<name>A0A0A0LAH5_CUCSA</name>
<evidence type="ECO:0000313" key="2">
    <source>
        <dbReference type="Proteomes" id="UP000029981"/>
    </source>
</evidence>
<reference evidence="1 2" key="2">
    <citation type="journal article" date="2009" name="PLoS ONE">
        <title>An integrated genetic and cytogenetic map of the cucumber genome.</title>
        <authorList>
            <person name="Ren Y."/>
            <person name="Zhang Z."/>
            <person name="Liu J."/>
            <person name="Staub J.E."/>
            <person name="Han Y."/>
            <person name="Cheng Z."/>
            <person name="Li X."/>
            <person name="Lu J."/>
            <person name="Miao H."/>
            <person name="Kang H."/>
            <person name="Xie B."/>
            <person name="Gu X."/>
            <person name="Wang X."/>
            <person name="Du Y."/>
            <person name="Jin W."/>
            <person name="Huang S."/>
        </authorList>
    </citation>
    <scope>NUCLEOTIDE SEQUENCE [LARGE SCALE GENOMIC DNA]</scope>
    <source>
        <strain evidence="2">cv. 9930</strain>
    </source>
</reference>
<dbReference type="EMBL" id="CM002924">
    <property type="protein sequence ID" value="KGN58975.1"/>
    <property type="molecule type" value="Genomic_DNA"/>
</dbReference>
<keyword evidence="2" id="KW-1185">Reference proteome</keyword>
<evidence type="ECO:0000313" key="1">
    <source>
        <dbReference type="EMBL" id="KGN58975.1"/>
    </source>
</evidence>
<sequence length="60" mass="6966">MTIECLKLLDELIIFFRTALGQIIGFLDSISDFKLTFVIQPTVTLGNQRRIEMLTKFEED</sequence>
<reference evidence="1 2" key="1">
    <citation type="journal article" date="2009" name="Nat. Genet.">
        <title>The genome of the cucumber, Cucumis sativus L.</title>
        <authorList>
            <person name="Huang S."/>
            <person name="Li R."/>
            <person name="Zhang Z."/>
            <person name="Li L."/>
            <person name="Gu X."/>
            <person name="Fan W."/>
            <person name="Lucas W.J."/>
            <person name="Wang X."/>
            <person name="Xie B."/>
            <person name="Ni P."/>
            <person name="Ren Y."/>
            <person name="Zhu H."/>
            <person name="Li J."/>
            <person name="Lin K."/>
            <person name="Jin W."/>
            <person name="Fei Z."/>
            <person name="Li G."/>
            <person name="Staub J."/>
            <person name="Kilian A."/>
            <person name="van der Vossen E.A."/>
            <person name="Wu Y."/>
            <person name="Guo J."/>
            <person name="He J."/>
            <person name="Jia Z."/>
            <person name="Ren Y."/>
            <person name="Tian G."/>
            <person name="Lu Y."/>
            <person name="Ruan J."/>
            <person name="Qian W."/>
            <person name="Wang M."/>
            <person name="Huang Q."/>
            <person name="Li B."/>
            <person name="Xuan Z."/>
            <person name="Cao J."/>
            <person name="Asan"/>
            <person name="Wu Z."/>
            <person name="Zhang J."/>
            <person name="Cai Q."/>
            <person name="Bai Y."/>
            <person name="Zhao B."/>
            <person name="Han Y."/>
            <person name="Li Y."/>
            <person name="Li X."/>
            <person name="Wang S."/>
            <person name="Shi Q."/>
            <person name="Liu S."/>
            <person name="Cho W.K."/>
            <person name="Kim J.Y."/>
            <person name="Xu Y."/>
            <person name="Heller-Uszynska K."/>
            <person name="Miao H."/>
            <person name="Cheng Z."/>
            <person name="Zhang S."/>
            <person name="Wu J."/>
            <person name="Yang Y."/>
            <person name="Kang H."/>
            <person name="Li M."/>
            <person name="Liang H."/>
            <person name="Ren X."/>
            <person name="Shi Z."/>
            <person name="Wen M."/>
            <person name="Jian M."/>
            <person name="Yang H."/>
            <person name="Zhang G."/>
            <person name="Yang Z."/>
            <person name="Chen R."/>
            <person name="Liu S."/>
            <person name="Li J."/>
            <person name="Ma L."/>
            <person name="Liu H."/>
            <person name="Zhou Y."/>
            <person name="Zhao J."/>
            <person name="Fang X."/>
            <person name="Li G."/>
            <person name="Fang L."/>
            <person name="Li Y."/>
            <person name="Liu D."/>
            <person name="Zheng H."/>
            <person name="Zhang Y."/>
            <person name="Qin N."/>
            <person name="Li Z."/>
            <person name="Yang G."/>
            <person name="Yang S."/>
            <person name="Bolund L."/>
            <person name="Kristiansen K."/>
            <person name="Zheng H."/>
            <person name="Li S."/>
            <person name="Zhang X."/>
            <person name="Yang H."/>
            <person name="Wang J."/>
            <person name="Sun R."/>
            <person name="Zhang B."/>
            <person name="Jiang S."/>
            <person name="Wang J."/>
            <person name="Du Y."/>
            <person name="Li S."/>
        </authorList>
    </citation>
    <scope>NUCLEOTIDE SEQUENCE [LARGE SCALE GENOMIC DNA]</scope>
    <source>
        <strain evidence="2">cv. 9930</strain>
    </source>
</reference>